<sequence length="186" mass="21098">MHIYIKNMVCGRCVAAVKNILETSGLKVAEVSLGEAETESSIPPEKLKEVNNALHKLGFELINDRKSRIIEQIKTEIVNLVHHSGEAPATNLSTWLAEKLHYDYTYLSNLFSEVEGTTIEKYYIAQRIEKVKELLVYDELTLSEIAHTLGYSSTAYLSSQFKKVTGLTPSFYKSVKDNKRRNIDQL</sequence>
<dbReference type="InterPro" id="IPR036163">
    <property type="entry name" value="HMA_dom_sf"/>
</dbReference>
<evidence type="ECO:0000256" key="1">
    <source>
        <dbReference type="ARBA" id="ARBA00023015"/>
    </source>
</evidence>
<dbReference type="Pfam" id="PF12833">
    <property type="entry name" value="HTH_18"/>
    <property type="match status" value="1"/>
</dbReference>
<keyword evidence="1" id="KW-0805">Transcription regulation</keyword>
<gene>
    <name evidence="5" type="ORF">CHU92_07065</name>
</gene>
<dbReference type="AlphaFoldDB" id="A0A255Z949"/>
<dbReference type="PANTHER" id="PTHR43280">
    <property type="entry name" value="ARAC-FAMILY TRANSCRIPTIONAL REGULATOR"/>
    <property type="match status" value="1"/>
</dbReference>
<dbReference type="PROSITE" id="PS01124">
    <property type="entry name" value="HTH_ARAC_FAMILY_2"/>
    <property type="match status" value="1"/>
</dbReference>
<dbReference type="OrthoDB" id="952277at2"/>
<dbReference type="GO" id="GO:0003700">
    <property type="term" value="F:DNA-binding transcription factor activity"/>
    <property type="evidence" value="ECO:0007669"/>
    <property type="project" value="InterPro"/>
</dbReference>
<dbReference type="SUPFAM" id="SSF55008">
    <property type="entry name" value="HMA, heavy metal-associated domain"/>
    <property type="match status" value="1"/>
</dbReference>
<dbReference type="PANTHER" id="PTHR43280:SF28">
    <property type="entry name" value="HTH-TYPE TRANSCRIPTIONAL ACTIVATOR RHAS"/>
    <property type="match status" value="1"/>
</dbReference>
<dbReference type="PROSITE" id="PS00041">
    <property type="entry name" value="HTH_ARAC_FAMILY_1"/>
    <property type="match status" value="1"/>
</dbReference>
<protein>
    <submittedName>
        <fullName evidence="5">AraC family transcriptional regulator</fullName>
    </submittedName>
</protein>
<evidence type="ECO:0000256" key="3">
    <source>
        <dbReference type="ARBA" id="ARBA00023163"/>
    </source>
</evidence>
<dbReference type="EMBL" id="NOXV01000243">
    <property type="protein sequence ID" value="OYQ37976.1"/>
    <property type="molecule type" value="Genomic_DNA"/>
</dbReference>
<dbReference type="GO" id="GO:0046872">
    <property type="term" value="F:metal ion binding"/>
    <property type="evidence" value="ECO:0007669"/>
    <property type="project" value="InterPro"/>
</dbReference>
<dbReference type="SUPFAM" id="SSF46689">
    <property type="entry name" value="Homeodomain-like"/>
    <property type="match status" value="1"/>
</dbReference>
<dbReference type="Gene3D" id="1.10.10.60">
    <property type="entry name" value="Homeodomain-like"/>
    <property type="match status" value="1"/>
</dbReference>
<dbReference type="Gene3D" id="3.30.70.100">
    <property type="match status" value="1"/>
</dbReference>
<proteinExistence type="predicted"/>
<dbReference type="InterPro" id="IPR018060">
    <property type="entry name" value="HTH_AraC"/>
</dbReference>
<reference evidence="5 6" key="1">
    <citation type="submission" date="2017-07" db="EMBL/GenBank/DDBJ databases">
        <title>Flavobacterium cyanobacteriorum sp. nov., isolated from cyanobacterial aggregates in a eutrophic lake.</title>
        <authorList>
            <person name="Cai H."/>
        </authorList>
    </citation>
    <scope>NUCLEOTIDE SEQUENCE [LARGE SCALE GENOMIC DNA]</scope>
    <source>
        <strain evidence="5 6">TH021</strain>
    </source>
</reference>
<keyword evidence="2" id="KW-0238">DNA-binding</keyword>
<dbReference type="InterPro" id="IPR009057">
    <property type="entry name" value="Homeodomain-like_sf"/>
</dbReference>
<evidence type="ECO:0000256" key="2">
    <source>
        <dbReference type="ARBA" id="ARBA00023125"/>
    </source>
</evidence>
<keyword evidence="6" id="KW-1185">Reference proteome</keyword>
<accession>A0A255Z949</accession>
<evidence type="ECO:0000313" key="5">
    <source>
        <dbReference type="EMBL" id="OYQ37976.1"/>
    </source>
</evidence>
<organism evidence="5 6">
    <name type="scientific">Flavobacterium cyanobacteriorum</name>
    <dbReference type="NCBI Taxonomy" id="2022802"/>
    <lineage>
        <taxon>Bacteria</taxon>
        <taxon>Pseudomonadati</taxon>
        <taxon>Bacteroidota</taxon>
        <taxon>Flavobacteriia</taxon>
        <taxon>Flavobacteriales</taxon>
        <taxon>Flavobacteriaceae</taxon>
        <taxon>Flavobacterium</taxon>
    </lineage>
</organism>
<evidence type="ECO:0000259" key="4">
    <source>
        <dbReference type="PROSITE" id="PS01124"/>
    </source>
</evidence>
<evidence type="ECO:0000313" key="6">
    <source>
        <dbReference type="Proteomes" id="UP000216605"/>
    </source>
</evidence>
<dbReference type="CDD" id="cd00371">
    <property type="entry name" value="HMA"/>
    <property type="match status" value="1"/>
</dbReference>
<dbReference type="SMART" id="SM00342">
    <property type="entry name" value="HTH_ARAC"/>
    <property type="match status" value="1"/>
</dbReference>
<comment type="caution">
    <text evidence="5">The sequence shown here is derived from an EMBL/GenBank/DDBJ whole genome shotgun (WGS) entry which is preliminary data.</text>
</comment>
<dbReference type="InterPro" id="IPR006121">
    <property type="entry name" value="HMA_dom"/>
</dbReference>
<dbReference type="InterPro" id="IPR018062">
    <property type="entry name" value="HTH_AraC-typ_CS"/>
</dbReference>
<dbReference type="GO" id="GO:0043565">
    <property type="term" value="F:sequence-specific DNA binding"/>
    <property type="evidence" value="ECO:0007669"/>
    <property type="project" value="InterPro"/>
</dbReference>
<dbReference type="RefSeq" id="WP_094414014.1">
    <property type="nucleotide sequence ID" value="NZ_NOXV01000243.1"/>
</dbReference>
<keyword evidence="3" id="KW-0804">Transcription</keyword>
<dbReference type="Proteomes" id="UP000216605">
    <property type="component" value="Unassembled WGS sequence"/>
</dbReference>
<name>A0A255Z949_9FLAO</name>
<feature type="domain" description="HTH araC/xylS-type" evidence="4">
    <location>
        <begin position="96"/>
        <end position="175"/>
    </location>
</feature>